<dbReference type="CDD" id="cd00158">
    <property type="entry name" value="RHOD"/>
    <property type="match status" value="2"/>
</dbReference>
<dbReference type="InterPro" id="IPR001763">
    <property type="entry name" value="Rhodanese-like_dom"/>
</dbReference>
<dbReference type="GO" id="GO:0070813">
    <property type="term" value="P:hydrogen sulfide metabolic process"/>
    <property type="evidence" value="ECO:0007669"/>
    <property type="project" value="TreeGrafter"/>
</dbReference>
<comment type="caution">
    <text evidence="3">The sequence shown here is derived from an EMBL/GenBank/DDBJ whole genome shotgun (WGS) entry which is preliminary data.</text>
</comment>
<dbReference type="Pfam" id="PF00581">
    <property type="entry name" value="Rhodanese"/>
    <property type="match status" value="2"/>
</dbReference>
<keyword evidence="1" id="KW-0479">Metal-binding</keyword>
<proteinExistence type="predicted"/>
<dbReference type="Pfam" id="PF00753">
    <property type="entry name" value="Lactamase_B"/>
    <property type="match status" value="1"/>
</dbReference>
<dbReference type="CDD" id="cd07724">
    <property type="entry name" value="POD-like_MBL-fold"/>
    <property type="match status" value="1"/>
</dbReference>
<dbReference type="InterPro" id="IPR036866">
    <property type="entry name" value="RibonucZ/Hydroxyglut_hydro"/>
</dbReference>
<dbReference type="PANTHER" id="PTHR43084">
    <property type="entry name" value="PERSULFIDE DIOXYGENASE ETHE1"/>
    <property type="match status" value="1"/>
</dbReference>
<sequence>MFLKQFFVEGLGQSSYMLGTDGICAIIDPERDIDEYLRAAKTNGFKIAHIFETHLHADFVSGHIDLSRKTGAKIYAPASANVKYDHVPLKEGDVVSMGALDIKVIESPGHTPEMINLIVSDKERSDDPYIVFTGDTLFVGDVGRPDLFGEEMANKLTWSLYDSLYNKLGKLPDWAEIYPAHGAGSLCGKNIGSKRWSTIGYEKRNNPAMMHGSFEEFKHFILEDMPEAPSYFFRTSEVNREGPKPLDTLPGKKPLSPGEVEELIAAGAVVLDTRSIDAFAGSHIKGAINIGIAPAFSTWAGNFIPYDKPVVLVLEQKEELDKVVKMLIRVGLDNIAGYLGGGMTAWHDKGMEESRFDLLTVDMLKTELMEKGGLKVVDVRTPAEWDSGHIKDAIHLQIMSIEKNLDKLDKDENYAVVCGSGYRGSIAASILAGKGFGKMSNVAGGMRAWKAKGYPTV</sequence>
<feature type="domain" description="Rhodanese" evidence="2">
    <location>
        <begin position="370"/>
        <end position="457"/>
    </location>
</feature>
<dbReference type="RefSeq" id="WP_230739301.1">
    <property type="nucleotide sequence ID" value="NZ_PGCK01000001.1"/>
</dbReference>
<dbReference type="SUPFAM" id="SSF56281">
    <property type="entry name" value="Metallo-hydrolase/oxidoreductase"/>
    <property type="match status" value="1"/>
</dbReference>
<dbReference type="PROSITE" id="PS50206">
    <property type="entry name" value="RHODANESE_3"/>
    <property type="match status" value="2"/>
</dbReference>
<evidence type="ECO:0000313" key="3">
    <source>
        <dbReference type="EMBL" id="MCD1293464.1"/>
    </source>
</evidence>
<keyword evidence="4" id="KW-1185">Reference proteome</keyword>
<dbReference type="Gene3D" id="3.40.250.10">
    <property type="entry name" value="Rhodanese-like domain"/>
    <property type="match status" value="2"/>
</dbReference>
<feature type="domain" description="Rhodanese" evidence="2">
    <location>
        <begin position="264"/>
        <end position="355"/>
    </location>
</feature>
<dbReference type="GO" id="GO:0006749">
    <property type="term" value="P:glutathione metabolic process"/>
    <property type="evidence" value="ECO:0007669"/>
    <property type="project" value="InterPro"/>
</dbReference>
<organism evidence="3 4">
    <name type="scientific">Methanooceanicella nereidis</name>
    <dbReference type="NCBI Taxonomy" id="2052831"/>
    <lineage>
        <taxon>Archaea</taxon>
        <taxon>Methanobacteriati</taxon>
        <taxon>Methanobacteriota</taxon>
        <taxon>Stenosarchaea group</taxon>
        <taxon>Methanomicrobia</taxon>
        <taxon>Methanocellales</taxon>
        <taxon>Methanocellaceae</taxon>
        <taxon>Methanooceanicella</taxon>
    </lineage>
</organism>
<accession>A0AAP2R9M5</accession>
<dbReference type="AlphaFoldDB" id="A0AAP2R9M5"/>
<dbReference type="EMBL" id="PGCK01000001">
    <property type="protein sequence ID" value="MCD1293464.1"/>
    <property type="molecule type" value="Genomic_DNA"/>
</dbReference>
<name>A0AAP2R9M5_9EURY</name>
<dbReference type="FunFam" id="3.40.250.10:FF:000049">
    <property type="entry name" value="Phage shock protein E"/>
    <property type="match status" value="1"/>
</dbReference>
<evidence type="ECO:0000256" key="1">
    <source>
        <dbReference type="ARBA" id="ARBA00022723"/>
    </source>
</evidence>
<dbReference type="GO" id="GO:0046872">
    <property type="term" value="F:metal ion binding"/>
    <property type="evidence" value="ECO:0007669"/>
    <property type="project" value="UniProtKB-KW"/>
</dbReference>
<dbReference type="GO" id="GO:0050313">
    <property type="term" value="F:sulfur dioxygenase activity"/>
    <property type="evidence" value="ECO:0007669"/>
    <property type="project" value="InterPro"/>
</dbReference>
<dbReference type="SMART" id="SM00849">
    <property type="entry name" value="Lactamase_B"/>
    <property type="match status" value="1"/>
</dbReference>
<dbReference type="PANTHER" id="PTHR43084:SF1">
    <property type="entry name" value="PERSULFIDE DIOXYGENASE ETHE1, MITOCHONDRIAL"/>
    <property type="match status" value="1"/>
</dbReference>
<dbReference type="SUPFAM" id="SSF52821">
    <property type="entry name" value="Rhodanese/Cell cycle control phosphatase"/>
    <property type="match status" value="2"/>
</dbReference>
<reference evidence="3 4" key="1">
    <citation type="submission" date="2017-11" db="EMBL/GenBank/DDBJ databases">
        <title>Isolation and Characterization of Family Methanocellaceae Species from Potential Methane Hydrate Area Offshore Southwestern Taiwan.</title>
        <authorList>
            <person name="Zhang W.-L."/>
            <person name="Chen W.-C."/>
            <person name="Lai M.-C."/>
            <person name="Chen S.-C."/>
        </authorList>
    </citation>
    <scope>NUCLEOTIDE SEQUENCE [LARGE SCALE GENOMIC DNA]</scope>
    <source>
        <strain evidence="3 4">CWC-04</strain>
    </source>
</reference>
<dbReference type="SMART" id="SM00450">
    <property type="entry name" value="RHOD"/>
    <property type="match status" value="2"/>
</dbReference>
<dbReference type="InterPro" id="IPR051682">
    <property type="entry name" value="Mito_Persulfide_Diox"/>
</dbReference>
<evidence type="ECO:0000259" key="2">
    <source>
        <dbReference type="PROSITE" id="PS50206"/>
    </source>
</evidence>
<dbReference type="Gene3D" id="3.60.15.10">
    <property type="entry name" value="Ribonuclease Z/Hydroxyacylglutathione hydrolase-like"/>
    <property type="match status" value="1"/>
</dbReference>
<dbReference type="InterPro" id="IPR036873">
    <property type="entry name" value="Rhodanese-like_dom_sf"/>
</dbReference>
<dbReference type="InterPro" id="IPR044528">
    <property type="entry name" value="POD-like_MBL-fold"/>
</dbReference>
<dbReference type="InterPro" id="IPR001279">
    <property type="entry name" value="Metallo-B-lactamas"/>
</dbReference>
<protein>
    <submittedName>
        <fullName evidence="3">MBL fold metallo-hydrolase</fullName>
    </submittedName>
</protein>
<dbReference type="FunFam" id="3.60.15.10:FF:000030">
    <property type="entry name" value="Metallo-beta-lactamase family protein"/>
    <property type="match status" value="1"/>
</dbReference>
<gene>
    <name evidence="3" type="ORF">CUJ83_00440</name>
</gene>
<evidence type="ECO:0000313" key="4">
    <source>
        <dbReference type="Proteomes" id="UP001320159"/>
    </source>
</evidence>
<dbReference type="Proteomes" id="UP001320159">
    <property type="component" value="Unassembled WGS sequence"/>
</dbReference>